<keyword evidence="3" id="KW-0169">Cobalamin biosynthesis</keyword>
<name>A5D3Q4_PELTS</name>
<dbReference type="KEGG" id="pth:PTH_0953"/>
<sequence>MMTRKGKLYGVGVGPGEPELLTLKAARILQEVAVVFFPRGDKGEQSLALQIVRPLLHPDQELREVTFPMTTSRRALEGAWREVAQTVTAVLDAGRDAAFITMGDSTLYSTFFYLKRALREARPDLEVETVPGIPSFSAAAALLSRPLACGREGLAVVPATRGRAFLRQVLATFENVVILKAGPVLEEMRNLLAEAGRLEEAAYVCRCGMPGQLLEENLAAAGELPGDYFSLILVGNFSRSKF</sequence>
<evidence type="ECO:0000259" key="8">
    <source>
        <dbReference type="Pfam" id="PF00590"/>
    </source>
</evidence>
<proteinExistence type="inferred from homology"/>
<dbReference type="InterPro" id="IPR035996">
    <property type="entry name" value="4pyrrol_Methylase_sf"/>
</dbReference>
<dbReference type="GO" id="GO:0030788">
    <property type="term" value="F:precorrin-2 C20-methyltransferase activity"/>
    <property type="evidence" value="ECO:0007669"/>
    <property type="project" value="InterPro"/>
</dbReference>
<evidence type="ECO:0000313" key="10">
    <source>
        <dbReference type="Proteomes" id="UP000006556"/>
    </source>
</evidence>
<dbReference type="HOGENOM" id="CLU_076014_2_1_9"/>
<dbReference type="PANTHER" id="PTHR43467:SF2">
    <property type="entry name" value="COBALT-PRECORRIN-2 C(20)-METHYLTRANSFERASE"/>
    <property type="match status" value="1"/>
</dbReference>
<evidence type="ECO:0000256" key="7">
    <source>
        <dbReference type="PIRNR" id="PIRNR036427"/>
    </source>
</evidence>
<dbReference type="InterPro" id="IPR000878">
    <property type="entry name" value="4pyrrol_Mease"/>
</dbReference>
<dbReference type="InterPro" id="IPR014777">
    <property type="entry name" value="4pyrrole_Mease_sub1"/>
</dbReference>
<dbReference type="NCBIfam" id="TIGR01467">
    <property type="entry name" value="cobI_cbiL"/>
    <property type="match status" value="1"/>
</dbReference>
<dbReference type="Proteomes" id="UP000006556">
    <property type="component" value="Chromosome"/>
</dbReference>
<dbReference type="Gene3D" id="3.30.950.10">
    <property type="entry name" value="Methyltransferase, Cobalt-precorrin-4 Transmethylase, Domain 2"/>
    <property type="match status" value="1"/>
</dbReference>
<dbReference type="Pfam" id="PF00590">
    <property type="entry name" value="TP_methylase"/>
    <property type="match status" value="1"/>
</dbReference>
<reference evidence="10" key="1">
    <citation type="journal article" date="2008" name="Genome Res.">
        <title>The genome of Pelotomaculum thermopropionicum reveals niche-associated evolution in anaerobic microbiota.</title>
        <authorList>
            <person name="Kosaka T."/>
            <person name="Kato S."/>
            <person name="Shimoyama T."/>
            <person name="Ishii S."/>
            <person name="Abe T."/>
            <person name="Watanabe K."/>
        </authorList>
    </citation>
    <scope>NUCLEOTIDE SEQUENCE [LARGE SCALE GENOMIC DNA]</scope>
    <source>
        <strain evidence="10">DSM 13744 / JCM 10971 / SI</strain>
    </source>
</reference>
<dbReference type="UniPathway" id="UPA00148"/>
<dbReference type="EMBL" id="AP009389">
    <property type="protein sequence ID" value="BAF59134.1"/>
    <property type="molecule type" value="Genomic_DNA"/>
</dbReference>
<organism evidence="9 10">
    <name type="scientific">Pelotomaculum thermopropionicum (strain DSM 13744 / JCM 10971 / SI)</name>
    <dbReference type="NCBI Taxonomy" id="370438"/>
    <lineage>
        <taxon>Bacteria</taxon>
        <taxon>Bacillati</taxon>
        <taxon>Bacillota</taxon>
        <taxon>Clostridia</taxon>
        <taxon>Eubacteriales</taxon>
        <taxon>Desulfotomaculaceae</taxon>
        <taxon>Pelotomaculum</taxon>
    </lineage>
</organism>
<keyword evidence="5" id="KW-0808">Transferase</keyword>
<dbReference type="PANTHER" id="PTHR43467">
    <property type="entry name" value="COBALT-PRECORRIN-2 C(20)-METHYLTRANSFERASE"/>
    <property type="match status" value="1"/>
</dbReference>
<dbReference type="Gene3D" id="3.40.1010.10">
    <property type="entry name" value="Cobalt-precorrin-4 Transmethylase, Domain 1"/>
    <property type="match status" value="1"/>
</dbReference>
<dbReference type="InterPro" id="IPR006364">
    <property type="entry name" value="CobI/CbiL/CobIJ_dom"/>
</dbReference>
<comment type="similarity">
    <text evidence="2 7">Belongs to the precorrin methyltransferase family.</text>
</comment>
<accession>A5D3Q4</accession>
<dbReference type="GO" id="GO:0009236">
    <property type="term" value="P:cobalamin biosynthetic process"/>
    <property type="evidence" value="ECO:0007669"/>
    <property type="project" value="UniProtKB-UniRule"/>
</dbReference>
<dbReference type="eggNOG" id="COG2243">
    <property type="taxonomic scope" value="Bacteria"/>
</dbReference>
<protein>
    <submittedName>
        <fullName evidence="9">Precorrin-2 methylase</fullName>
    </submittedName>
</protein>
<comment type="pathway">
    <text evidence="1">Cofactor biosynthesis; adenosylcobalamin biosynthesis.</text>
</comment>
<evidence type="ECO:0000256" key="6">
    <source>
        <dbReference type="ARBA" id="ARBA00022691"/>
    </source>
</evidence>
<dbReference type="InterPro" id="IPR012382">
    <property type="entry name" value="CobI/CbiL"/>
</dbReference>
<keyword evidence="6" id="KW-0949">S-adenosyl-L-methionine</keyword>
<dbReference type="PIRSF" id="PIRSF036427">
    <property type="entry name" value="Precrrn-2_mtase"/>
    <property type="match status" value="1"/>
</dbReference>
<keyword evidence="4 9" id="KW-0489">Methyltransferase</keyword>
<evidence type="ECO:0000256" key="4">
    <source>
        <dbReference type="ARBA" id="ARBA00022603"/>
    </source>
</evidence>
<feature type="domain" description="Tetrapyrrole methylase" evidence="8">
    <location>
        <begin position="7"/>
        <end position="216"/>
    </location>
</feature>
<gene>
    <name evidence="9" type="primary">CobF</name>
    <name evidence="9" type="ordered locus">PTH_0953</name>
</gene>
<evidence type="ECO:0000256" key="1">
    <source>
        <dbReference type="ARBA" id="ARBA00004953"/>
    </source>
</evidence>
<dbReference type="AlphaFoldDB" id="A5D3Q4"/>
<evidence type="ECO:0000256" key="2">
    <source>
        <dbReference type="ARBA" id="ARBA00005879"/>
    </source>
</evidence>
<evidence type="ECO:0000256" key="5">
    <source>
        <dbReference type="ARBA" id="ARBA00022679"/>
    </source>
</evidence>
<dbReference type="GO" id="GO:0032259">
    <property type="term" value="P:methylation"/>
    <property type="evidence" value="ECO:0007669"/>
    <property type="project" value="UniProtKB-KW"/>
</dbReference>
<evidence type="ECO:0000313" key="9">
    <source>
        <dbReference type="EMBL" id="BAF59134.1"/>
    </source>
</evidence>
<keyword evidence="10" id="KW-1185">Reference proteome</keyword>
<dbReference type="CDD" id="cd11645">
    <property type="entry name" value="Precorrin_2_C20_MT"/>
    <property type="match status" value="1"/>
</dbReference>
<dbReference type="SUPFAM" id="SSF53790">
    <property type="entry name" value="Tetrapyrrole methylase"/>
    <property type="match status" value="1"/>
</dbReference>
<dbReference type="InterPro" id="IPR014776">
    <property type="entry name" value="4pyrrole_Mease_sub2"/>
</dbReference>
<dbReference type="STRING" id="370438.PTH_0953"/>
<evidence type="ECO:0000256" key="3">
    <source>
        <dbReference type="ARBA" id="ARBA00022573"/>
    </source>
</evidence>